<accession>A0A2S6BQT5</accession>
<feature type="region of interest" description="Disordered" evidence="1">
    <location>
        <begin position="63"/>
        <end position="119"/>
    </location>
</feature>
<evidence type="ECO:0000313" key="2">
    <source>
        <dbReference type="EMBL" id="PPJ49838.1"/>
    </source>
</evidence>
<gene>
    <name evidence="2" type="ORF">CBER1_03293</name>
</gene>
<sequence length="471" mass="50935">MQQFQADTSADTWYWDRNCLVSRGSCPSITLPIVTVTRVATSATTVTGAATTVTLPASTVTVTAPAGSSSTSMAVQSTTTSRSSTSSGSTVSSTTGRSSSSTTTSAATTTTSSGPRQTFLHVLRDPSLEKYTASPGDSAWTFNNGASVVQGEAQDGSSKAQLKANNLVTREFLPGDLDPHKTSYGATMFQNMYTVPGWNYKVTYWLSSADTCASCILLILQNGQSVQRLEGFDGKNQRTQKNFFFQSQFDLARLEFIFSNPSNGSATAFIDNIQIEVFSDQDWGKCTIGAPVDLIRNGGFDDASDSTSWTYAAGAYRSLYVPKQNGTGSAVFEIPVNPKLSQPVGPISQRLTGPEPFYPLTLRLWWFLPQGRFNGELHCRLRPQFAGKDVVPHSQSEIRPDMLIPRYDVGPTNGNSRHAVGTQQFVLSQLSFIPEETEGVLSFTGGCDAEYAERAFLTLDSVSVLKPQVKC</sequence>
<proteinExistence type="predicted"/>
<protein>
    <submittedName>
        <fullName evidence="2">Uncharacterized protein</fullName>
    </submittedName>
</protein>
<reference evidence="3" key="1">
    <citation type="journal article" date="2017" name="bioRxiv">
        <title>Conservation of a gene cluster reveals novel cercosporin biosynthetic mechanisms and extends production to the genus Colletotrichum.</title>
        <authorList>
            <person name="de Jonge R."/>
            <person name="Ebert M.K."/>
            <person name="Huitt-Roehl C.R."/>
            <person name="Pal P."/>
            <person name="Suttle J.C."/>
            <person name="Spanner R.E."/>
            <person name="Neubauer J.D."/>
            <person name="Jurick W.M.II."/>
            <person name="Stott K.A."/>
            <person name="Secor G.A."/>
            <person name="Thomma B.P.H.J."/>
            <person name="Van de Peer Y."/>
            <person name="Townsend C.A."/>
            <person name="Bolton M.D."/>
        </authorList>
    </citation>
    <scope>NUCLEOTIDE SEQUENCE [LARGE SCALE GENOMIC DNA]</scope>
    <source>
        <strain evidence="3">CBS538.71</strain>
    </source>
</reference>
<keyword evidence="3" id="KW-1185">Reference proteome</keyword>
<dbReference type="InterPro" id="IPR008979">
    <property type="entry name" value="Galactose-bd-like_sf"/>
</dbReference>
<dbReference type="EMBL" id="PNEN01001798">
    <property type="protein sequence ID" value="PPJ49838.1"/>
    <property type="molecule type" value="Genomic_DNA"/>
</dbReference>
<feature type="compositionally biased region" description="Polar residues" evidence="1">
    <location>
        <begin position="63"/>
        <end position="76"/>
    </location>
</feature>
<evidence type="ECO:0000256" key="1">
    <source>
        <dbReference type="SAM" id="MobiDB-lite"/>
    </source>
</evidence>
<comment type="caution">
    <text evidence="2">The sequence shown here is derived from an EMBL/GenBank/DDBJ whole genome shotgun (WGS) entry which is preliminary data.</text>
</comment>
<dbReference type="SUPFAM" id="SSF49785">
    <property type="entry name" value="Galactose-binding domain-like"/>
    <property type="match status" value="1"/>
</dbReference>
<organism evidence="2 3">
    <name type="scientific">Cercospora berteroae</name>
    <dbReference type="NCBI Taxonomy" id="357750"/>
    <lineage>
        <taxon>Eukaryota</taxon>
        <taxon>Fungi</taxon>
        <taxon>Dikarya</taxon>
        <taxon>Ascomycota</taxon>
        <taxon>Pezizomycotina</taxon>
        <taxon>Dothideomycetes</taxon>
        <taxon>Dothideomycetidae</taxon>
        <taxon>Mycosphaerellales</taxon>
        <taxon>Mycosphaerellaceae</taxon>
        <taxon>Cercospora</taxon>
    </lineage>
</organism>
<dbReference type="Proteomes" id="UP000237631">
    <property type="component" value="Unassembled WGS sequence"/>
</dbReference>
<name>A0A2S6BQT5_9PEZI</name>
<evidence type="ECO:0000313" key="3">
    <source>
        <dbReference type="Proteomes" id="UP000237631"/>
    </source>
</evidence>
<feature type="compositionally biased region" description="Low complexity" evidence="1">
    <location>
        <begin position="77"/>
        <end position="113"/>
    </location>
</feature>
<dbReference type="AlphaFoldDB" id="A0A2S6BQT5"/>